<feature type="transmembrane region" description="Helical" evidence="1">
    <location>
        <begin position="109"/>
        <end position="131"/>
    </location>
</feature>
<keyword evidence="1" id="KW-0472">Membrane</keyword>
<reference evidence="3" key="1">
    <citation type="journal article" date="2019" name="Int. J. Syst. Evol. Microbiol.">
        <title>The Global Catalogue of Microorganisms (GCM) 10K type strain sequencing project: providing services to taxonomists for standard genome sequencing and annotation.</title>
        <authorList>
            <consortium name="The Broad Institute Genomics Platform"/>
            <consortium name="The Broad Institute Genome Sequencing Center for Infectious Disease"/>
            <person name="Wu L."/>
            <person name="Ma J."/>
        </authorList>
    </citation>
    <scope>NUCLEOTIDE SEQUENCE [LARGE SCALE GENOMIC DNA]</scope>
    <source>
        <strain evidence="3">NBRC 102407</strain>
    </source>
</reference>
<proteinExistence type="predicted"/>
<feature type="transmembrane region" description="Helical" evidence="1">
    <location>
        <begin position="7"/>
        <end position="27"/>
    </location>
</feature>
<comment type="caution">
    <text evidence="2">The sequence shown here is derived from an EMBL/GenBank/DDBJ whole genome shotgun (WGS) entry which is preliminary data.</text>
</comment>
<protein>
    <submittedName>
        <fullName evidence="2">Uncharacterized protein</fullName>
    </submittedName>
</protein>
<dbReference type="EMBL" id="BSPX01000080">
    <property type="protein sequence ID" value="GLT24246.1"/>
    <property type="molecule type" value="Genomic_DNA"/>
</dbReference>
<gene>
    <name evidence="2" type="ORF">GCM10007933_37220</name>
</gene>
<keyword evidence="3" id="KW-1185">Reference proteome</keyword>
<feature type="transmembrane region" description="Helical" evidence="1">
    <location>
        <begin position="33"/>
        <end position="57"/>
    </location>
</feature>
<dbReference type="RefSeq" id="WP_284189411.1">
    <property type="nucleotide sequence ID" value="NZ_BSPX01000080.1"/>
</dbReference>
<feature type="transmembrane region" description="Helical" evidence="1">
    <location>
        <begin position="81"/>
        <end position="103"/>
    </location>
</feature>
<accession>A0ABQ6FG21</accession>
<evidence type="ECO:0000313" key="3">
    <source>
        <dbReference type="Proteomes" id="UP001157167"/>
    </source>
</evidence>
<organism evidence="2 3">
    <name type="scientific">Zoogloea oryzae</name>
    <dbReference type="NCBI Taxonomy" id="310767"/>
    <lineage>
        <taxon>Bacteria</taxon>
        <taxon>Pseudomonadati</taxon>
        <taxon>Pseudomonadota</taxon>
        <taxon>Betaproteobacteria</taxon>
        <taxon>Rhodocyclales</taxon>
        <taxon>Zoogloeaceae</taxon>
        <taxon>Zoogloea</taxon>
    </lineage>
</organism>
<keyword evidence="1" id="KW-1133">Transmembrane helix</keyword>
<evidence type="ECO:0000313" key="2">
    <source>
        <dbReference type="EMBL" id="GLT24246.1"/>
    </source>
</evidence>
<name>A0ABQ6FG21_9RHOO</name>
<evidence type="ECO:0000256" key="1">
    <source>
        <dbReference type="SAM" id="Phobius"/>
    </source>
</evidence>
<sequence>MNTPTQTLRVVFAASALASSVILTLFVRGRAEWTTAFWLQIAGASVALCALICLVAFRRGGLHLAAVPLWDFIRVFLRQLAIVYIALGIATTAIALAIIYAITRSGPNALALAVLAGLWLSLWLAPGMAALTTWRRLRSATVGDIGLPAKP</sequence>
<dbReference type="Proteomes" id="UP001157167">
    <property type="component" value="Unassembled WGS sequence"/>
</dbReference>
<keyword evidence="1" id="KW-0812">Transmembrane</keyword>